<dbReference type="Proteomes" id="UP000651208">
    <property type="component" value="Unassembled WGS sequence"/>
</dbReference>
<dbReference type="RefSeq" id="WP_187754936.1">
    <property type="nucleotide sequence ID" value="NZ_JABURY010000009.1"/>
</dbReference>
<organism evidence="3 4">
    <name type="scientific">Frischella japonica</name>
    <dbReference type="NCBI Taxonomy" id="2741544"/>
    <lineage>
        <taxon>Bacteria</taxon>
        <taxon>Pseudomonadati</taxon>
        <taxon>Pseudomonadota</taxon>
        <taxon>Gammaproteobacteria</taxon>
        <taxon>Orbales</taxon>
        <taxon>Orbaceae</taxon>
        <taxon>Frischella</taxon>
    </lineage>
</organism>
<gene>
    <name evidence="3" type="ORF">FcAc13_04095</name>
</gene>
<sequence length="86" mass="9818">MNNKQIVISAAICLMLSYIAYNSWQDERAANKRVTELSNQITQLEQQAMISNQIIANNELAKRELENHSLAIQEQINELLKNNDCA</sequence>
<keyword evidence="1" id="KW-0175">Coiled coil</keyword>
<dbReference type="EMBL" id="JABURY010000009">
    <property type="protein sequence ID" value="MBC9130486.1"/>
    <property type="molecule type" value="Genomic_DNA"/>
</dbReference>
<keyword evidence="2" id="KW-0472">Membrane</keyword>
<keyword evidence="4" id="KW-1185">Reference proteome</keyword>
<evidence type="ECO:0000256" key="1">
    <source>
        <dbReference type="SAM" id="Coils"/>
    </source>
</evidence>
<feature type="non-terminal residue" evidence="3">
    <location>
        <position position="86"/>
    </location>
</feature>
<feature type="coiled-coil region" evidence="1">
    <location>
        <begin position="27"/>
        <end position="82"/>
    </location>
</feature>
<proteinExistence type="predicted"/>
<keyword evidence="2" id="KW-0812">Transmembrane</keyword>
<accession>A0ABR7QWQ8</accession>
<evidence type="ECO:0000313" key="4">
    <source>
        <dbReference type="Proteomes" id="UP000651208"/>
    </source>
</evidence>
<name>A0ABR7QWQ8_9GAMM</name>
<protein>
    <recommendedName>
        <fullName evidence="5">DUF2570 domain-containing protein</fullName>
    </recommendedName>
</protein>
<evidence type="ECO:0000313" key="3">
    <source>
        <dbReference type="EMBL" id="MBC9130486.1"/>
    </source>
</evidence>
<evidence type="ECO:0008006" key="5">
    <source>
        <dbReference type="Google" id="ProtNLM"/>
    </source>
</evidence>
<keyword evidence="2" id="KW-1133">Transmembrane helix</keyword>
<reference evidence="3 4" key="1">
    <citation type="submission" date="2020-06" db="EMBL/GenBank/DDBJ databases">
        <title>Frischella cerana isolated from Apis cerana gut homogenate.</title>
        <authorList>
            <person name="Wolter L.A."/>
            <person name="Suenami S."/>
            <person name="Miyazaki R."/>
        </authorList>
    </citation>
    <scope>NUCLEOTIDE SEQUENCE [LARGE SCALE GENOMIC DNA]</scope>
    <source>
        <strain evidence="3 4">Ac13</strain>
    </source>
</reference>
<evidence type="ECO:0000256" key="2">
    <source>
        <dbReference type="SAM" id="Phobius"/>
    </source>
</evidence>
<comment type="caution">
    <text evidence="3">The sequence shown here is derived from an EMBL/GenBank/DDBJ whole genome shotgun (WGS) entry which is preliminary data.</text>
</comment>
<feature type="transmembrane region" description="Helical" evidence="2">
    <location>
        <begin position="6"/>
        <end position="24"/>
    </location>
</feature>